<keyword evidence="3" id="KW-0804">Transcription</keyword>
<dbReference type="PROSITE" id="PS50987">
    <property type="entry name" value="HTH_ARSR_2"/>
    <property type="match status" value="1"/>
</dbReference>
<dbReference type="AlphaFoldDB" id="A0A3D9E0T5"/>
<gene>
    <name evidence="5" type="ORF">C8D72_0017</name>
</gene>
<dbReference type="SUPFAM" id="SSF46785">
    <property type="entry name" value="Winged helix' DNA-binding domain"/>
    <property type="match status" value="1"/>
</dbReference>
<evidence type="ECO:0000256" key="2">
    <source>
        <dbReference type="ARBA" id="ARBA00023125"/>
    </source>
</evidence>
<comment type="caution">
    <text evidence="5">The sequence shown here is derived from an EMBL/GenBank/DDBJ whole genome shotgun (WGS) entry which is preliminary data.</text>
</comment>
<dbReference type="PRINTS" id="PR00778">
    <property type="entry name" value="HTHARSR"/>
</dbReference>
<dbReference type="GO" id="GO:0003700">
    <property type="term" value="F:DNA-binding transcription factor activity"/>
    <property type="evidence" value="ECO:0007669"/>
    <property type="project" value="InterPro"/>
</dbReference>
<dbReference type="RefSeq" id="WP_115852403.1">
    <property type="nucleotide sequence ID" value="NZ_QRDJ01000003.1"/>
</dbReference>
<sequence>MTTDQANLDGIEVAANYLKLLSSTARLRIAFLISDEELSVSEISERLDGALSQSALSQHLTRFREAGVVQTRRASQAIYYRLASDDVQRVLETIASLGRAQN</sequence>
<reference evidence="5 6" key="1">
    <citation type="submission" date="2018-07" db="EMBL/GenBank/DDBJ databases">
        <title>Genomic Encyclopedia of Type Strains, Phase IV (KMG-IV): sequencing the most valuable type-strain genomes for metagenomic binning, comparative biology and taxonomic classification.</title>
        <authorList>
            <person name="Goeker M."/>
        </authorList>
    </citation>
    <scope>NUCLEOTIDE SEQUENCE [LARGE SCALE GENOMIC DNA]</scope>
    <source>
        <strain evidence="5 6">DSM 14324</strain>
    </source>
</reference>
<keyword evidence="2" id="KW-0238">DNA-binding</keyword>
<evidence type="ECO:0000259" key="4">
    <source>
        <dbReference type="PROSITE" id="PS50987"/>
    </source>
</evidence>
<dbReference type="NCBIfam" id="NF033788">
    <property type="entry name" value="HTH_metalloreg"/>
    <property type="match status" value="1"/>
</dbReference>
<evidence type="ECO:0000256" key="3">
    <source>
        <dbReference type="ARBA" id="ARBA00023163"/>
    </source>
</evidence>
<feature type="domain" description="HTH arsR-type" evidence="4">
    <location>
        <begin position="6"/>
        <end position="102"/>
    </location>
</feature>
<evidence type="ECO:0000313" key="6">
    <source>
        <dbReference type="Proteomes" id="UP000256334"/>
    </source>
</evidence>
<keyword evidence="1" id="KW-0805">Transcription regulation</keyword>
<keyword evidence="6" id="KW-1185">Reference proteome</keyword>
<dbReference type="Gene3D" id="1.10.10.10">
    <property type="entry name" value="Winged helix-like DNA-binding domain superfamily/Winged helix DNA-binding domain"/>
    <property type="match status" value="1"/>
</dbReference>
<dbReference type="GO" id="GO:0003677">
    <property type="term" value="F:DNA binding"/>
    <property type="evidence" value="ECO:0007669"/>
    <property type="project" value="UniProtKB-KW"/>
</dbReference>
<accession>A0A3D9E0T5</accession>
<proteinExistence type="predicted"/>
<dbReference type="InterPro" id="IPR011991">
    <property type="entry name" value="ArsR-like_HTH"/>
</dbReference>
<organism evidence="5 6">
    <name type="scientific">Kushneria indalinina DSM 14324</name>
    <dbReference type="NCBI Taxonomy" id="1122140"/>
    <lineage>
        <taxon>Bacteria</taxon>
        <taxon>Pseudomonadati</taxon>
        <taxon>Pseudomonadota</taxon>
        <taxon>Gammaproteobacteria</taxon>
        <taxon>Oceanospirillales</taxon>
        <taxon>Halomonadaceae</taxon>
        <taxon>Kushneria</taxon>
    </lineage>
</organism>
<dbReference type="InterPro" id="IPR051011">
    <property type="entry name" value="Metal_resp_trans_reg"/>
</dbReference>
<dbReference type="InterPro" id="IPR036388">
    <property type="entry name" value="WH-like_DNA-bd_sf"/>
</dbReference>
<protein>
    <submittedName>
        <fullName evidence="5">ArsR family transcriptional regulator</fullName>
    </submittedName>
</protein>
<dbReference type="EMBL" id="QRDJ01000003">
    <property type="protein sequence ID" value="REC96660.1"/>
    <property type="molecule type" value="Genomic_DNA"/>
</dbReference>
<dbReference type="SMART" id="SM00418">
    <property type="entry name" value="HTH_ARSR"/>
    <property type="match status" value="1"/>
</dbReference>
<dbReference type="CDD" id="cd00090">
    <property type="entry name" value="HTH_ARSR"/>
    <property type="match status" value="1"/>
</dbReference>
<dbReference type="OrthoDB" id="9796124at2"/>
<name>A0A3D9E0T5_9GAMM</name>
<dbReference type="InterPro" id="IPR001845">
    <property type="entry name" value="HTH_ArsR_DNA-bd_dom"/>
</dbReference>
<dbReference type="InterPro" id="IPR036390">
    <property type="entry name" value="WH_DNA-bd_sf"/>
</dbReference>
<evidence type="ECO:0000313" key="5">
    <source>
        <dbReference type="EMBL" id="REC96660.1"/>
    </source>
</evidence>
<dbReference type="PANTHER" id="PTHR43132:SF2">
    <property type="entry name" value="ARSENICAL RESISTANCE OPERON REPRESSOR ARSR-RELATED"/>
    <property type="match status" value="1"/>
</dbReference>
<dbReference type="Proteomes" id="UP000256334">
    <property type="component" value="Unassembled WGS sequence"/>
</dbReference>
<evidence type="ECO:0000256" key="1">
    <source>
        <dbReference type="ARBA" id="ARBA00023015"/>
    </source>
</evidence>
<dbReference type="Pfam" id="PF01022">
    <property type="entry name" value="HTH_5"/>
    <property type="match status" value="1"/>
</dbReference>
<dbReference type="PANTHER" id="PTHR43132">
    <property type="entry name" value="ARSENICAL RESISTANCE OPERON REPRESSOR ARSR-RELATED"/>
    <property type="match status" value="1"/>
</dbReference>